<dbReference type="InterPro" id="IPR002492">
    <property type="entry name" value="Transposase_Tc1-like"/>
</dbReference>
<comment type="subcellular location">
    <subcellularLocation>
        <location evidence="1">Nucleus</location>
    </subcellularLocation>
</comment>
<dbReference type="SUPFAM" id="SSF46689">
    <property type="entry name" value="Homeodomain-like"/>
    <property type="match status" value="1"/>
</dbReference>
<dbReference type="Gene3D" id="1.10.340.70">
    <property type="match status" value="1"/>
</dbReference>
<proteinExistence type="predicted"/>
<dbReference type="InterPro" id="IPR040676">
    <property type="entry name" value="DUF5641"/>
</dbReference>
<dbReference type="Pfam" id="PF17921">
    <property type="entry name" value="Integrase_H2C2"/>
    <property type="match status" value="1"/>
</dbReference>
<dbReference type="Gene3D" id="3.30.420.10">
    <property type="entry name" value="Ribonuclease H-like superfamily/Ribonuclease H"/>
    <property type="match status" value="2"/>
</dbReference>
<dbReference type="InterPro" id="IPR001584">
    <property type="entry name" value="Integrase_cat-core"/>
</dbReference>
<evidence type="ECO:0000313" key="4">
    <source>
        <dbReference type="Proteomes" id="UP001235939"/>
    </source>
</evidence>
<dbReference type="Pfam" id="PF18701">
    <property type="entry name" value="DUF5641"/>
    <property type="match status" value="1"/>
</dbReference>
<evidence type="ECO:0000259" key="2">
    <source>
        <dbReference type="PROSITE" id="PS50994"/>
    </source>
</evidence>
<dbReference type="Proteomes" id="UP001235939">
    <property type="component" value="Chromosome 03"/>
</dbReference>
<organism evidence="3 4">
    <name type="scientific">Cordylochernes scorpioides</name>
    <dbReference type="NCBI Taxonomy" id="51811"/>
    <lineage>
        <taxon>Eukaryota</taxon>
        <taxon>Metazoa</taxon>
        <taxon>Ecdysozoa</taxon>
        <taxon>Arthropoda</taxon>
        <taxon>Chelicerata</taxon>
        <taxon>Arachnida</taxon>
        <taxon>Pseudoscorpiones</taxon>
        <taxon>Cheliferoidea</taxon>
        <taxon>Chernetidae</taxon>
        <taxon>Cordylochernes</taxon>
    </lineage>
</organism>
<dbReference type="InterPro" id="IPR041588">
    <property type="entry name" value="Integrase_H2C2"/>
</dbReference>
<evidence type="ECO:0000256" key="1">
    <source>
        <dbReference type="ARBA" id="ARBA00004123"/>
    </source>
</evidence>
<gene>
    <name evidence="3" type="ORF">LAZ67_3003282</name>
</gene>
<accession>A0ABY6K906</accession>
<dbReference type="SUPFAM" id="SSF53098">
    <property type="entry name" value="Ribonuclease H-like"/>
    <property type="match status" value="1"/>
</dbReference>
<dbReference type="PANTHER" id="PTHR47331">
    <property type="entry name" value="PHD-TYPE DOMAIN-CONTAINING PROTEIN"/>
    <property type="match status" value="1"/>
</dbReference>
<dbReference type="Pfam" id="PF01498">
    <property type="entry name" value="HTH_Tnp_Tc3_2"/>
    <property type="match status" value="1"/>
</dbReference>
<dbReference type="SUPFAM" id="SSF56672">
    <property type="entry name" value="DNA/RNA polymerases"/>
    <property type="match status" value="1"/>
</dbReference>
<reference evidence="3 4" key="1">
    <citation type="submission" date="2022-01" db="EMBL/GenBank/DDBJ databases">
        <title>A chromosomal length assembly of Cordylochernes scorpioides.</title>
        <authorList>
            <person name="Zeh D."/>
            <person name="Zeh J."/>
        </authorList>
    </citation>
    <scope>NUCLEOTIDE SEQUENCE [LARGE SCALE GENOMIC DNA]</scope>
    <source>
        <strain evidence="3">IN4F17</strain>
        <tissue evidence="3">Whole Body</tissue>
    </source>
</reference>
<dbReference type="PROSITE" id="PS50994">
    <property type="entry name" value="INTEGRASE"/>
    <property type="match status" value="1"/>
</dbReference>
<dbReference type="InterPro" id="IPR008042">
    <property type="entry name" value="Retrotrans_Pao"/>
</dbReference>
<sequence>MTLFTGESVIGDEEQLTATSSKLGWLLSGRVSSKGSSRSIRDIIQSHHACLETQNIVEKFWKLESIPDVTSISKDENESEIHFAETHGRDSTGRYVVQLPIWNDCQLGDSRSNAIKRLCSLERSLIPRPEVYDQYRSFIKEYLELGHMSLVPKEDIIKGRYYLPHHPVIKEKSCTTKLRVVFDASAKTDSGLSLNDALIPGPKIQQGLFHIILRFRIHPVAINADISKMYRQIRISQEDSEFQRIVWRNDPHDKIKDYRLETVTYGTSCTPFLATRIIKQLALDEQITGTCSVDEGKNLVQELYGLLSAGGFELRKWISNESKEFVNVLGLQWQPRTDGFTFKGIALPMNSMTKRGILSQVAKIFDPLGWISPFTTTIKLILQELWKTGLEWDDPIPEELRRKLTLINQDLSSLEHIQIPRCVVPVAKTRVAPMKVVSLPKLELCSALLLARLVKTVYDNLPLTINEIYLWSDSTIALCWINSKPCRWKTFVANRVAEIHRLVSGVWCHVDGRQNPADCASRGIFPSDLVEHPLWWNGPPWLIEPALEIKKFINSSKEEFKEEEKIKTYFGTIESEIPSIVINCSSLTKLKCIIAWCLRFVNNSRMPSHSRNREPLTLRELNDALLTVVKCVQSIEFSKEKHCLLSNKPIPNKSRIYNLCPFLDSRGIIRVGGRLKNVNVHGDRINQVLLPRSHHLTTLIVKNVHVHNLHSSTQATLATIRNIFWIPSGRNVVRKILRTCMKCARFRKEAPFQLMGNLPFARINRSRPFLVTGIDFAGPFLIKRNMGRTTSTMNAYVALFICFSTRAIHLELISSLTTDALISTIRRLIARRGKPATIHSDNATNFVGAHKIIGKLCHNASKVLTNSEGIQWKFIPPSAPHFGGLWEAGVKSMKYHLRRTMGSALLNFEELTTLLAQIEACLNSRPLCPLSEDPEDLQATLPDEDDIIAMSLPNRWQLIQKSMIHFWTRWSQEYVSQFQQRSKWCKPQPNIKEESLVLIKNEQQPPLAWKIGRISKVFPEDDARIRVVEVKTANGTYRRPIRMPGHRKRRQFKQTDAFTRGMVIGLKRAGWSIRQIAADTHLGASTVHRLWRRWLEQGNVAIYRNVCATRVTSARVDRRILRQAVAAPQATCTAILQHVQDTLDHSISTRTISRRLVANGLHSCRPLRRLPMTPPNRRQRLEWCRARSTWMTEWHRVVFSDESRLCLSSDSRRVRVWRRRGERSNPAAIVERPTVRQRGIMVWGAIAYDSRSPLLSIQGTMTAQRYVDDVLRPVTLPYLQGVPNALYQQDNARPHTTRISQQALQDVQMLPWPPYSPDLSPIEHVWDIIGRRLHALPQPRSEDELWQMVEREWKAIPQDAIRTLIDSLPRRVAACIAVRGGPTCY</sequence>
<name>A0ABY6K906_9ARAC</name>
<dbReference type="InterPro" id="IPR012337">
    <property type="entry name" value="RNaseH-like_sf"/>
</dbReference>
<dbReference type="PANTHER" id="PTHR47331:SF1">
    <property type="entry name" value="GAG-LIKE PROTEIN"/>
    <property type="match status" value="1"/>
</dbReference>
<dbReference type="InterPro" id="IPR009057">
    <property type="entry name" value="Homeodomain-like_sf"/>
</dbReference>
<dbReference type="InterPro" id="IPR036397">
    <property type="entry name" value="RNaseH_sf"/>
</dbReference>
<dbReference type="InterPro" id="IPR038717">
    <property type="entry name" value="Tc1-like_DDE_dom"/>
</dbReference>
<keyword evidence="4" id="KW-1185">Reference proteome</keyword>
<dbReference type="Pfam" id="PF05380">
    <property type="entry name" value="Peptidase_A17"/>
    <property type="match status" value="2"/>
</dbReference>
<dbReference type="InterPro" id="IPR043502">
    <property type="entry name" value="DNA/RNA_pol_sf"/>
</dbReference>
<dbReference type="EMBL" id="CP092865">
    <property type="protein sequence ID" value="UYV65140.1"/>
    <property type="molecule type" value="Genomic_DNA"/>
</dbReference>
<protein>
    <recommendedName>
        <fullName evidence="2">Integrase catalytic domain-containing protein</fullName>
    </recommendedName>
</protein>
<evidence type="ECO:0000313" key="3">
    <source>
        <dbReference type="EMBL" id="UYV65140.1"/>
    </source>
</evidence>
<dbReference type="Pfam" id="PF13358">
    <property type="entry name" value="DDE_3"/>
    <property type="match status" value="1"/>
</dbReference>
<feature type="domain" description="Integrase catalytic" evidence="2">
    <location>
        <begin position="764"/>
        <end position="950"/>
    </location>
</feature>